<dbReference type="Proteomes" id="UP000545037">
    <property type="component" value="Unassembled WGS sequence"/>
</dbReference>
<proteinExistence type="predicted"/>
<accession>A0A7W9CKX4</accession>
<dbReference type="PANTHER" id="PTHR32309:SF13">
    <property type="entry name" value="FERRIC ENTEROBACTIN TRANSPORT PROTEIN FEPE"/>
    <property type="match status" value="1"/>
</dbReference>
<dbReference type="InterPro" id="IPR050445">
    <property type="entry name" value="Bact_polysacc_biosynth/exp"/>
</dbReference>
<sequence>MRSTSYVPARPRYGLLDIVGLLFRELLLMIVIFLVVFAIGAAAVLTLKKTYTARASLNAGVGQEYVYQPRVGIQQDRGSSPPTLGEVAQSEAAILNSREVRLRAIRAIGVSAFEHGKPTTASMAVREGNALKAIDDGLSVATAPLRSVIDLSYESDDAELSARVLNAIIDAYLARRREVFQDLSAPLIQSQREAFEEELAIADANYERFLRTNDIGDFASAKTALTTTYQSVLADRLSTEAQLNQANQRVRTLEAQQRSIPSEIVLQQDLNVSAQDLIRQARTERAQLLGRYTPDAQPVQDIDARIAELEALVATGTTVGPKEVRTGPNTVWNEIENTRINAAAERDALAARLAALQRQLNELLQRQARLSGIESRNATLLSNRDVLTANIRDFQQRETQTRADNGLVAAGADNVRVIERAAPPTRGASLKAPLMALAFLFAGFTALCVGLLRIFLRRGFVTPTSAARTLQMPVLAVAPMKAAKA</sequence>
<comment type="caution">
    <text evidence="9">The sequence shown here is derived from an EMBL/GenBank/DDBJ whole genome shotgun (WGS) entry which is preliminary data.</text>
</comment>
<evidence type="ECO:0000259" key="8">
    <source>
        <dbReference type="Pfam" id="PF02706"/>
    </source>
</evidence>
<evidence type="ECO:0000313" key="9">
    <source>
        <dbReference type="EMBL" id="MBB5747489.1"/>
    </source>
</evidence>
<evidence type="ECO:0000256" key="1">
    <source>
        <dbReference type="ARBA" id="ARBA00004651"/>
    </source>
</evidence>
<dbReference type="RefSeq" id="WP_183214489.1">
    <property type="nucleotide sequence ID" value="NZ_JACHOR010000006.1"/>
</dbReference>
<evidence type="ECO:0000256" key="4">
    <source>
        <dbReference type="ARBA" id="ARBA00022989"/>
    </source>
</evidence>
<reference evidence="9 10" key="1">
    <citation type="submission" date="2020-08" db="EMBL/GenBank/DDBJ databases">
        <title>Genomic Encyclopedia of Type Strains, Phase IV (KMG-IV): sequencing the most valuable type-strain genomes for metagenomic binning, comparative biology and taxonomic classification.</title>
        <authorList>
            <person name="Goeker M."/>
        </authorList>
    </citation>
    <scope>NUCLEOTIDE SEQUENCE [LARGE SCALE GENOMIC DNA]</scope>
    <source>
        <strain evidence="9 10">DSM 4737</strain>
    </source>
</reference>
<evidence type="ECO:0000256" key="5">
    <source>
        <dbReference type="ARBA" id="ARBA00023136"/>
    </source>
</evidence>
<keyword evidence="4 7" id="KW-1133">Transmembrane helix</keyword>
<dbReference type="EMBL" id="JACHOR010000006">
    <property type="protein sequence ID" value="MBB5747489.1"/>
    <property type="molecule type" value="Genomic_DNA"/>
</dbReference>
<keyword evidence="2" id="KW-1003">Cell membrane</keyword>
<keyword evidence="5 7" id="KW-0472">Membrane</keyword>
<dbReference type="InterPro" id="IPR003856">
    <property type="entry name" value="LPS_length_determ_N"/>
</dbReference>
<dbReference type="GO" id="GO:0005886">
    <property type="term" value="C:plasma membrane"/>
    <property type="evidence" value="ECO:0007669"/>
    <property type="project" value="UniProtKB-SubCell"/>
</dbReference>
<dbReference type="PANTHER" id="PTHR32309">
    <property type="entry name" value="TYROSINE-PROTEIN KINASE"/>
    <property type="match status" value="1"/>
</dbReference>
<keyword evidence="6" id="KW-0175">Coiled coil</keyword>
<organism evidence="9 10">
    <name type="scientific">Brevundimonas variabilis</name>
    <dbReference type="NCBI Taxonomy" id="74312"/>
    <lineage>
        <taxon>Bacteria</taxon>
        <taxon>Pseudomonadati</taxon>
        <taxon>Pseudomonadota</taxon>
        <taxon>Alphaproteobacteria</taxon>
        <taxon>Caulobacterales</taxon>
        <taxon>Caulobacteraceae</taxon>
        <taxon>Brevundimonas</taxon>
    </lineage>
</organism>
<evidence type="ECO:0000256" key="7">
    <source>
        <dbReference type="SAM" id="Phobius"/>
    </source>
</evidence>
<dbReference type="Pfam" id="PF02706">
    <property type="entry name" value="Wzz"/>
    <property type="match status" value="1"/>
</dbReference>
<keyword evidence="10" id="KW-1185">Reference proteome</keyword>
<feature type="transmembrane region" description="Helical" evidence="7">
    <location>
        <begin position="434"/>
        <end position="456"/>
    </location>
</feature>
<evidence type="ECO:0000313" key="10">
    <source>
        <dbReference type="Proteomes" id="UP000545037"/>
    </source>
</evidence>
<protein>
    <submittedName>
        <fullName evidence="9">Uncharacterized protein involved in exopolysaccharide biosynthesis</fullName>
    </submittedName>
</protein>
<name>A0A7W9CKX4_9CAUL</name>
<feature type="transmembrane region" description="Helical" evidence="7">
    <location>
        <begin position="26"/>
        <end position="47"/>
    </location>
</feature>
<evidence type="ECO:0000256" key="3">
    <source>
        <dbReference type="ARBA" id="ARBA00022692"/>
    </source>
</evidence>
<dbReference type="AlphaFoldDB" id="A0A7W9CKX4"/>
<evidence type="ECO:0000256" key="6">
    <source>
        <dbReference type="SAM" id="Coils"/>
    </source>
</evidence>
<keyword evidence="3 7" id="KW-0812">Transmembrane</keyword>
<dbReference type="GO" id="GO:0004713">
    <property type="term" value="F:protein tyrosine kinase activity"/>
    <property type="evidence" value="ECO:0007669"/>
    <property type="project" value="TreeGrafter"/>
</dbReference>
<evidence type="ECO:0000256" key="2">
    <source>
        <dbReference type="ARBA" id="ARBA00022475"/>
    </source>
</evidence>
<feature type="domain" description="Polysaccharide chain length determinant N-terminal" evidence="8">
    <location>
        <begin position="15"/>
        <end position="106"/>
    </location>
</feature>
<comment type="subcellular location">
    <subcellularLocation>
        <location evidence="1">Cell membrane</location>
        <topology evidence="1">Multi-pass membrane protein</topology>
    </subcellularLocation>
</comment>
<gene>
    <name evidence="9" type="ORF">GGR13_003117</name>
</gene>
<feature type="coiled-coil region" evidence="6">
    <location>
        <begin position="339"/>
        <end position="373"/>
    </location>
</feature>